<dbReference type="Gene3D" id="3.60.10.10">
    <property type="entry name" value="Endonuclease/exonuclease/phosphatase"/>
    <property type="match status" value="1"/>
</dbReference>
<feature type="transmembrane region" description="Helical" evidence="1">
    <location>
        <begin position="40"/>
        <end position="63"/>
    </location>
</feature>
<reference evidence="3" key="1">
    <citation type="journal article" date="2014" name="Int. J. Syst. Evol. Microbiol.">
        <title>Complete genome sequence of Corynebacterium casei LMG S-19264T (=DSM 44701T), isolated from a smear-ripened cheese.</title>
        <authorList>
            <consortium name="US DOE Joint Genome Institute (JGI-PGF)"/>
            <person name="Walter F."/>
            <person name="Albersmeier A."/>
            <person name="Kalinowski J."/>
            <person name="Ruckert C."/>
        </authorList>
    </citation>
    <scope>NUCLEOTIDE SEQUENCE</scope>
    <source>
        <strain evidence="3">VKM Ac-1958</strain>
    </source>
</reference>
<evidence type="ECO:0000313" key="3">
    <source>
        <dbReference type="EMBL" id="GLK01730.1"/>
    </source>
</evidence>
<feature type="transmembrane region" description="Helical" evidence="1">
    <location>
        <begin position="12"/>
        <end position="34"/>
    </location>
</feature>
<comment type="caution">
    <text evidence="3">The sequence shown here is derived from an EMBL/GenBank/DDBJ whole genome shotgun (WGS) entry which is preliminary data.</text>
</comment>
<name>A0A9W6M8D1_9MICO</name>
<evidence type="ECO:0000256" key="1">
    <source>
        <dbReference type="SAM" id="Phobius"/>
    </source>
</evidence>
<protein>
    <recommendedName>
        <fullName evidence="2">Endonuclease/exonuclease/phosphatase domain-containing protein</fullName>
    </recommendedName>
</protein>
<dbReference type="InterPro" id="IPR005135">
    <property type="entry name" value="Endo/exonuclease/phosphatase"/>
</dbReference>
<keyword evidence="1" id="KW-0812">Transmembrane</keyword>
<accession>A0A9W6M8D1</accession>
<dbReference type="GO" id="GO:0003824">
    <property type="term" value="F:catalytic activity"/>
    <property type="evidence" value="ECO:0007669"/>
    <property type="project" value="InterPro"/>
</dbReference>
<dbReference type="AlphaFoldDB" id="A0A9W6M8D1"/>
<evidence type="ECO:0000313" key="4">
    <source>
        <dbReference type="Proteomes" id="UP001142325"/>
    </source>
</evidence>
<proteinExistence type="predicted"/>
<evidence type="ECO:0000259" key="2">
    <source>
        <dbReference type="Pfam" id="PF03372"/>
    </source>
</evidence>
<dbReference type="SUPFAM" id="SSF56219">
    <property type="entry name" value="DNase I-like"/>
    <property type="match status" value="1"/>
</dbReference>
<keyword evidence="1" id="KW-0472">Membrane</keyword>
<gene>
    <name evidence="3" type="ORF">GCM10017596_14450</name>
</gene>
<sequence>MSTPAIRRKRRRGARVLVGVNLALAALMLCGWIPGPVGTAVAVLLPGLGVIAIVVTLATLLLVRRAAIPASAAVAVFLIAAAPAMPAFASTPGTTSISIVSQNVRAQSGSGAASAQDLIAQHPDVVTLTELDAESRTAAADVLEESYPYSYAVGTVGVWSRHPLTDGEPLDLGLGWNRALRVTVQAPTGDTVIYLVHAASVRPGAQGARDEMLAELAATIGDDDAPRVIALGDFNAATTDPALLPLSAELTRARSTDGGTGFTWPATFPVVRIDHVFQRGFAVARSDTLRAGTSDHLAVLATLTVD</sequence>
<dbReference type="EMBL" id="BSET01000001">
    <property type="protein sequence ID" value="GLK01730.1"/>
    <property type="molecule type" value="Genomic_DNA"/>
</dbReference>
<organism evidence="3 4">
    <name type="scientific">Microbacterium keratanolyticum</name>
    <dbReference type="NCBI Taxonomy" id="67574"/>
    <lineage>
        <taxon>Bacteria</taxon>
        <taxon>Bacillati</taxon>
        <taxon>Actinomycetota</taxon>
        <taxon>Actinomycetes</taxon>
        <taxon>Micrococcales</taxon>
        <taxon>Microbacteriaceae</taxon>
        <taxon>Microbacterium</taxon>
    </lineage>
</organism>
<reference evidence="3" key="2">
    <citation type="submission" date="2023-01" db="EMBL/GenBank/DDBJ databases">
        <authorList>
            <person name="Sun Q."/>
            <person name="Evtushenko L."/>
        </authorList>
    </citation>
    <scope>NUCLEOTIDE SEQUENCE</scope>
    <source>
        <strain evidence="3">VKM Ac-1958</strain>
    </source>
</reference>
<dbReference type="RefSeq" id="WP_204939350.1">
    <property type="nucleotide sequence ID" value="NZ_BAAAUM010000001.1"/>
</dbReference>
<feature type="transmembrane region" description="Helical" evidence="1">
    <location>
        <begin position="70"/>
        <end position="89"/>
    </location>
</feature>
<keyword evidence="1" id="KW-1133">Transmembrane helix</keyword>
<dbReference type="Proteomes" id="UP001142325">
    <property type="component" value="Unassembled WGS sequence"/>
</dbReference>
<keyword evidence="4" id="KW-1185">Reference proteome</keyword>
<dbReference type="Pfam" id="PF03372">
    <property type="entry name" value="Exo_endo_phos"/>
    <property type="match status" value="1"/>
</dbReference>
<dbReference type="InterPro" id="IPR036691">
    <property type="entry name" value="Endo/exonu/phosph_ase_sf"/>
</dbReference>
<feature type="domain" description="Endonuclease/exonuclease/phosphatase" evidence="2">
    <location>
        <begin position="101"/>
        <end position="296"/>
    </location>
</feature>